<keyword evidence="3" id="KW-1185">Reference proteome</keyword>
<protein>
    <submittedName>
        <fullName evidence="2">Uncharacterized protein</fullName>
    </submittedName>
</protein>
<proteinExistence type="predicted"/>
<dbReference type="KEGG" id="ssua:FPZ54_09735"/>
<dbReference type="Proteomes" id="UP000318055">
    <property type="component" value="Chromosome"/>
</dbReference>
<gene>
    <name evidence="2" type="ORF">FPZ54_09735</name>
</gene>
<evidence type="ECO:0000313" key="3">
    <source>
        <dbReference type="Proteomes" id="UP000318055"/>
    </source>
</evidence>
<name>A0A518RFP2_9SPHN</name>
<keyword evidence="1" id="KW-0472">Membrane</keyword>
<evidence type="ECO:0000256" key="1">
    <source>
        <dbReference type="SAM" id="Phobius"/>
    </source>
</evidence>
<dbReference type="AlphaFoldDB" id="A0A518RFP2"/>
<evidence type="ECO:0000313" key="2">
    <source>
        <dbReference type="EMBL" id="QDX26275.1"/>
    </source>
</evidence>
<dbReference type="Pfam" id="PF20556">
    <property type="entry name" value="DUF6768"/>
    <property type="match status" value="1"/>
</dbReference>
<sequence length="117" mass="12817">MRDAEIEAAIAAEERDLLRRIGEEPGYLTQVGSMFRGSIGWTSAVVLVAQTLMFFAGVYAAWRFFGATETLEALRWGLPAMTLLLMATIFKAAMLPVMHINRVLRAVNRVGASGAAR</sequence>
<dbReference type="InterPro" id="IPR046659">
    <property type="entry name" value="DUF6768"/>
</dbReference>
<keyword evidence="1" id="KW-0812">Transmembrane</keyword>
<dbReference type="EMBL" id="CP042239">
    <property type="protein sequence ID" value="QDX26275.1"/>
    <property type="molecule type" value="Genomic_DNA"/>
</dbReference>
<dbReference type="OrthoDB" id="8447559at2"/>
<dbReference type="RefSeq" id="WP_145846762.1">
    <property type="nucleotide sequence ID" value="NZ_CP042239.1"/>
</dbReference>
<reference evidence="2 3" key="1">
    <citation type="submission" date="2019-07" db="EMBL/GenBank/DDBJ databases">
        <title>Sphingomonas alkalisoli sp. nov., isolated from rhizosphere soil of Suaedae salsa.</title>
        <authorList>
            <person name="Zhang H."/>
            <person name="Xu L."/>
            <person name="Zhang J.-X."/>
            <person name="Sun J.-Q."/>
        </authorList>
    </citation>
    <scope>NUCLEOTIDE SEQUENCE [LARGE SCALE GENOMIC DNA]</scope>
    <source>
        <strain evidence="2 3">XS-10</strain>
    </source>
</reference>
<feature type="transmembrane region" description="Helical" evidence="1">
    <location>
        <begin position="74"/>
        <end position="95"/>
    </location>
</feature>
<feature type="transmembrane region" description="Helical" evidence="1">
    <location>
        <begin position="39"/>
        <end position="62"/>
    </location>
</feature>
<keyword evidence="1" id="KW-1133">Transmembrane helix</keyword>
<accession>A0A518RFP2</accession>
<organism evidence="2 3">
    <name type="scientific">Sphingomonas suaedae</name>
    <dbReference type="NCBI Taxonomy" id="2599297"/>
    <lineage>
        <taxon>Bacteria</taxon>
        <taxon>Pseudomonadati</taxon>
        <taxon>Pseudomonadota</taxon>
        <taxon>Alphaproteobacteria</taxon>
        <taxon>Sphingomonadales</taxon>
        <taxon>Sphingomonadaceae</taxon>
        <taxon>Sphingomonas</taxon>
    </lineage>
</organism>